<reference evidence="1" key="1">
    <citation type="submission" date="2012-02" db="EMBL/GenBank/DDBJ databases">
        <authorList>
            <person name="Feng W."/>
            <person name="Liu Z."/>
            <person name="Li S."/>
            <person name="Tang W."/>
            <person name="Yang J."/>
        </authorList>
    </citation>
    <scope>NUCLEOTIDE SEQUENCE</scope>
    <source>
        <strain evidence="1">GS</strain>
    </source>
</reference>
<comment type="caution">
    <text evidence="1">The sequence shown here is derived from an EMBL/GenBank/DDBJ whole genome shotgun (WGS) entry which is preliminary data.</text>
</comment>
<organism evidence="1">
    <name type="scientific">Giardia intestinalis</name>
    <name type="common">Giardia lamblia</name>
    <dbReference type="NCBI Taxonomy" id="5741"/>
    <lineage>
        <taxon>Eukaryota</taxon>
        <taxon>Metamonada</taxon>
        <taxon>Diplomonadida</taxon>
        <taxon>Hexamitidae</taxon>
        <taxon>Giardiinae</taxon>
        <taxon>Giardia</taxon>
    </lineage>
</organism>
<dbReference type="EMBL" id="AHHH01000052">
    <property type="protein sequence ID" value="ESU43310.1"/>
    <property type="molecule type" value="Genomic_DNA"/>
</dbReference>
<name>V6U241_GIAIN</name>
<reference evidence="1" key="2">
    <citation type="journal article" date="2013" name="Genome Biol. Evol.">
        <title>Genome sequencing of Giardia lamblia genotypes A2 and B isolates (DH and GS) and comparative analysis with the genomes of genotypes A1 and E (WB and Pig).</title>
        <authorList>
            <person name="Adam R.D."/>
            <person name="Dahlstrom E.W."/>
            <person name="Martens C.A."/>
            <person name="Bruno D.P."/>
            <person name="Barbian K.D."/>
            <person name="Ricklefs S.M."/>
            <person name="Hernandez M.M."/>
            <person name="Narla N.P."/>
            <person name="Patel R.B."/>
            <person name="Porcella S.F."/>
            <person name="Nash T.E."/>
        </authorList>
    </citation>
    <scope>NUCLEOTIDE SEQUENCE [LARGE SCALE GENOMIC DNA]</scope>
    <source>
        <strain evidence="1">GS</strain>
    </source>
</reference>
<dbReference type="AlphaFoldDB" id="V6U241"/>
<gene>
    <name evidence="1" type="ORF">GSB_151107</name>
</gene>
<evidence type="ECO:0000313" key="1">
    <source>
        <dbReference type="EMBL" id="ESU43310.1"/>
    </source>
</evidence>
<dbReference type="GO" id="GO:0004674">
    <property type="term" value="F:protein serine/threonine kinase activity"/>
    <property type="evidence" value="ECO:0007669"/>
    <property type="project" value="UniProtKB-KW"/>
</dbReference>
<keyword evidence="1" id="KW-0418">Kinase</keyword>
<keyword evidence="1" id="KW-0808">Transferase</keyword>
<protein>
    <submittedName>
        <fullName evidence="1">Serine/threonine protein kinase</fullName>
    </submittedName>
</protein>
<keyword evidence="1" id="KW-0723">Serine/threonine-protein kinase</keyword>
<sequence length="135" mass="15165">MPRRFGPVPTHPPFLRGASVCPFTRSLSVRWTSMGPLRHHISGLTHLSVFAAQVRSARPVGLSLCEGTLPSGCTRMCGTHDRPYWKTQPCLGSGYLCYYPQAFCLREANLQEDSRRKDTLIDGWSRMGCHPQRGF</sequence>
<proteinExistence type="predicted"/>
<dbReference type="VEuPathDB" id="GiardiaDB:QR46_2154"/>
<accession>V6U241</accession>
<dbReference type="Proteomes" id="UP000018040">
    <property type="component" value="Unassembled WGS sequence"/>
</dbReference>